<dbReference type="EMBL" id="CAJJDN010000075">
    <property type="protein sequence ID" value="CAD8101368.1"/>
    <property type="molecule type" value="Genomic_DNA"/>
</dbReference>
<name>A0A8S1PG18_9CILI</name>
<reference evidence="1" key="1">
    <citation type="submission" date="2021-01" db="EMBL/GenBank/DDBJ databases">
        <authorList>
            <consortium name="Genoscope - CEA"/>
            <person name="William W."/>
        </authorList>
    </citation>
    <scope>NUCLEOTIDE SEQUENCE</scope>
</reference>
<organism evidence="1 2">
    <name type="scientific">Paramecium sonneborni</name>
    <dbReference type="NCBI Taxonomy" id="65129"/>
    <lineage>
        <taxon>Eukaryota</taxon>
        <taxon>Sar</taxon>
        <taxon>Alveolata</taxon>
        <taxon>Ciliophora</taxon>
        <taxon>Intramacronucleata</taxon>
        <taxon>Oligohymenophorea</taxon>
        <taxon>Peniculida</taxon>
        <taxon>Parameciidae</taxon>
        <taxon>Paramecium</taxon>
    </lineage>
</organism>
<proteinExistence type="predicted"/>
<dbReference type="AlphaFoldDB" id="A0A8S1PG18"/>
<gene>
    <name evidence="1" type="ORF">PSON_ATCC_30995.1.T0750238</name>
</gene>
<keyword evidence="2" id="KW-1185">Reference proteome</keyword>
<protein>
    <submittedName>
        <fullName evidence="1">Uncharacterized protein</fullName>
    </submittedName>
</protein>
<evidence type="ECO:0000313" key="2">
    <source>
        <dbReference type="Proteomes" id="UP000692954"/>
    </source>
</evidence>
<comment type="caution">
    <text evidence="1">The sequence shown here is derived from an EMBL/GenBank/DDBJ whole genome shotgun (WGS) entry which is preliminary data.</text>
</comment>
<evidence type="ECO:0000313" key="1">
    <source>
        <dbReference type="EMBL" id="CAD8101368.1"/>
    </source>
</evidence>
<sequence length="35" mass="4395">MRNQWKKQSKIQRQKRNLIAGLKMDYQIRTMRMKS</sequence>
<accession>A0A8S1PG18</accession>
<dbReference type="Proteomes" id="UP000692954">
    <property type="component" value="Unassembled WGS sequence"/>
</dbReference>